<dbReference type="SUPFAM" id="SSF56112">
    <property type="entry name" value="Protein kinase-like (PK-like)"/>
    <property type="match status" value="1"/>
</dbReference>
<evidence type="ECO:0008006" key="3">
    <source>
        <dbReference type="Google" id="ProtNLM"/>
    </source>
</evidence>
<dbReference type="AlphaFoldDB" id="A0A813ENK3"/>
<comment type="caution">
    <text evidence="1">The sequence shown here is derived from an EMBL/GenBank/DDBJ whole genome shotgun (WGS) entry which is preliminary data.</text>
</comment>
<protein>
    <recommendedName>
        <fullName evidence="3">Protein kinase domain-containing protein</fullName>
    </recommendedName>
</protein>
<feature type="non-terminal residue" evidence="1">
    <location>
        <position position="1"/>
    </location>
</feature>
<gene>
    <name evidence="1" type="ORF">PGLA1383_LOCUS20506</name>
</gene>
<evidence type="ECO:0000313" key="2">
    <source>
        <dbReference type="Proteomes" id="UP000654075"/>
    </source>
</evidence>
<name>A0A813ENK3_POLGL</name>
<dbReference type="Gene3D" id="1.10.510.10">
    <property type="entry name" value="Transferase(Phosphotransferase) domain 1"/>
    <property type="match status" value="1"/>
</dbReference>
<proteinExistence type="predicted"/>
<evidence type="ECO:0000313" key="1">
    <source>
        <dbReference type="EMBL" id="CAE8602253.1"/>
    </source>
</evidence>
<accession>A0A813ENK3</accession>
<reference evidence="1" key="1">
    <citation type="submission" date="2021-02" db="EMBL/GenBank/DDBJ databases">
        <authorList>
            <person name="Dougan E. K."/>
            <person name="Rhodes N."/>
            <person name="Thang M."/>
            <person name="Chan C."/>
        </authorList>
    </citation>
    <scope>NUCLEOTIDE SEQUENCE</scope>
</reference>
<organism evidence="1 2">
    <name type="scientific">Polarella glacialis</name>
    <name type="common">Dinoflagellate</name>
    <dbReference type="NCBI Taxonomy" id="89957"/>
    <lineage>
        <taxon>Eukaryota</taxon>
        <taxon>Sar</taxon>
        <taxon>Alveolata</taxon>
        <taxon>Dinophyceae</taxon>
        <taxon>Suessiales</taxon>
        <taxon>Suessiaceae</taxon>
        <taxon>Polarella</taxon>
    </lineage>
</organism>
<feature type="non-terminal residue" evidence="1">
    <location>
        <position position="259"/>
    </location>
</feature>
<sequence>STLAAAHAALRRTSAAQEAETPIESWEQLQSAFPSIRKRVVPLAEITTPPGLAVSGCPRTGQWRGLSVELLPLPVLLPFAPRSRATEASDSSRGLHAAAVRAWVRDLEILATLRHPNLRPLLGVTMVPSDSSPGSAGLELIFEASRGSRPLFEWVHAGLPDGSKRPLDSRTEIRICIGLCEAMVALASRGISYGALCSVNVEIIQTGGEPVARLARPGLSWWRWGWLRSLQVRDAGQAKRRALSADEVVKRRVLDELSG</sequence>
<dbReference type="InterPro" id="IPR011009">
    <property type="entry name" value="Kinase-like_dom_sf"/>
</dbReference>
<dbReference type="EMBL" id="CAJNNV010014045">
    <property type="protein sequence ID" value="CAE8602253.1"/>
    <property type="molecule type" value="Genomic_DNA"/>
</dbReference>
<dbReference type="Proteomes" id="UP000654075">
    <property type="component" value="Unassembled WGS sequence"/>
</dbReference>
<keyword evidence="2" id="KW-1185">Reference proteome</keyword>